<evidence type="ECO:0000313" key="2">
    <source>
        <dbReference type="EMBL" id="KAK2097985.1"/>
    </source>
</evidence>
<feature type="domain" description="Tyrosine-protein kinase receptor Ret cadherin like" evidence="1">
    <location>
        <begin position="2"/>
        <end position="64"/>
    </location>
</feature>
<proteinExistence type="predicted"/>
<gene>
    <name evidence="2" type="ORF">P7K49_023436</name>
</gene>
<evidence type="ECO:0000313" key="3">
    <source>
        <dbReference type="Proteomes" id="UP001266305"/>
    </source>
</evidence>
<dbReference type="EMBL" id="JASSZA010000011">
    <property type="protein sequence ID" value="KAK2097985.1"/>
    <property type="molecule type" value="Genomic_DNA"/>
</dbReference>
<accession>A0ABQ9ULN2</accession>
<reference evidence="2 3" key="1">
    <citation type="submission" date="2023-05" db="EMBL/GenBank/DDBJ databases">
        <title>B98-5 Cell Line De Novo Hybrid Assembly: An Optical Mapping Approach.</title>
        <authorList>
            <person name="Kananen K."/>
            <person name="Auerbach J.A."/>
            <person name="Kautto E."/>
            <person name="Blachly J.S."/>
        </authorList>
    </citation>
    <scope>NUCLEOTIDE SEQUENCE [LARGE SCALE GENOMIC DNA]</scope>
    <source>
        <strain evidence="2">B95-8</strain>
        <tissue evidence="2">Cell line</tissue>
    </source>
</reference>
<name>A0ABQ9ULN2_SAGOE</name>
<evidence type="ECO:0000259" key="1">
    <source>
        <dbReference type="Pfam" id="PF17812"/>
    </source>
</evidence>
<organism evidence="2 3">
    <name type="scientific">Saguinus oedipus</name>
    <name type="common">Cotton-top tamarin</name>
    <name type="synonym">Oedipomidas oedipus</name>
    <dbReference type="NCBI Taxonomy" id="9490"/>
    <lineage>
        <taxon>Eukaryota</taxon>
        <taxon>Metazoa</taxon>
        <taxon>Chordata</taxon>
        <taxon>Craniata</taxon>
        <taxon>Vertebrata</taxon>
        <taxon>Euteleostomi</taxon>
        <taxon>Mammalia</taxon>
        <taxon>Eutheria</taxon>
        <taxon>Euarchontoglires</taxon>
        <taxon>Primates</taxon>
        <taxon>Haplorrhini</taxon>
        <taxon>Platyrrhini</taxon>
        <taxon>Cebidae</taxon>
        <taxon>Callitrichinae</taxon>
        <taxon>Saguinus</taxon>
    </lineage>
</organism>
<protein>
    <recommendedName>
        <fullName evidence="1">Tyrosine-protein kinase receptor Ret cadherin like domain-containing protein</fullName>
    </recommendedName>
</protein>
<keyword evidence="3" id="KW-1185">Reference proteome</keyword>
<sequence length="158" mass="16904">MVATLRVFDADMVPASGELVRLCTSALLPRDTWAQQTFLVEHWPNKTLVQANGSFVWATVHNYSKRGRWHSLAGPPGNEVLAFLGQAAHHTHALLAWPSVAQATSPPTSAQHFLCLCQACPPATSGAFTMGPLSLSCHTANPGKAPPPPHANLTRACH</sequence>
<comment type="caution">
    <text evidence="2">The sequence shown here is derived from an EMBL/GenBank/DDBJ whole genome shotgun (WGS) entry which is preliminary data.</text>
</comment>
<dbReference type="Pfam" id="PF17812">
    <property type="entry name" value="RET_CLD3"/>
    <property type="match status" value="1"/>
</dbReference>
<dbReference type="Proteomes" id="UP001266305">
    <property type="component" value="Unassembled WGS sequence"/>
</dbReference>
<dbReference type="InterPro" id="IPR040667">
    <property type="entry name" value="Ret_CLD3"/>
</dbReference>